<evidence type="ECO:0000256" key="1">
    <source>
        <dbReference type="SAM" id="MobiDB-lite"/>
    </source>
</evidence>
<dbReference type="PANTHER" id="PTHR34064:SF4">
    <property type="entry name" value="PROTEIN, PUTATIVE-RELATED"/>
    <property type="match status" value="1"/>
</dbReference>
<dbReference type="AlphaFoldDB" id="A0AAD8HX97"/>
<protein>
    <submittedName>
        <fullName evidence="3">Axin-1 like</fullName>
    </submittedName>
</protein>
<feature type="transmembrane region" description="Helical" evidence="2">
    <location>
        <begin position="185"/>
        <end position="205"/>
    </location>
</feature>
<name>A0AAD8HX97_9APIA</name>
<keyword evidence="2" id="KW-0812">Transmembrane</keyword>
<evidence type="ECO:0000256" key="2">
    <source>
        <dbReference type="SAM" id="Phobius"/>
    </source>
</evidence>
<feature type="compositionally biased region" description="Basic and acidic residues" evidence="1">
    <location>
        <begin position="94"/>
        <end position="110"/>
    </location>
</feature>
<proteinExistence type="predicted"/>
<feature type="compositionally biased region" description="Polar residues" evidence="1">
    <location>
        <begin position="111"/>
        <end position="129"/>
    </location>
</feature>
<reference evidence="3" key="2">
    <citation type="submission" date="2023-05" db="EMBL/GenBank/DDBJ databases">
        <authorList>
            <person name="Schelkunov M.I."/>
        </authorList>
    </citation>
    <scope>NUCLEOTIDE SEQUENCE</scope>
    <source>
        <strain evidence="3">Hsosn_3</strain>
        <tissue evidence="3">Leaf</tissue>
    </source>
</reference>
<reference evidence="3" key="1">
    <citation type="submission" date="2023-02" db="EMBL/GenBank/DDBJ databases">
        <title>Genome of toxic invasive species Heracleum sosnowskyi carries increased number of genes despite the absence of recent whole-genome duplications.</title>
        <authorList>
            <person name="Schelkunov M."/>
            <person name="Shtratnikova V."/>
            <person name="Makarenko M."/>
            <person name="Klepikova A."/>
            <person name="Omelchenko D."/>
            <person name="Novikova G."/>
            <person name="Obukhova E."/>
            <person name="Bogdanov V."/>
            <person name="Penin A."/>
            <person name="Logacheva M."/>
        </authorList>
    </citation>
    <scope>NUCLEOTIDE SEQUENCE</scope>
    <source>
        <strain evidence="3">Hsosn_3</strain>
        <tissue evidence="3">Leaf</tissue>
    </source>
</reference>
<gene>
    <name evidence="3" type="ORF">POM88_031367</name>
</gene>
<dbReference type="Proteomes" id="UP001237642">
    <property type="component" value="Unassembled WGS sequence"/>
</dbReference>
<keyword evidence="2" id="KW-0472">Membrane</keyword>
<organism evidence="3 4">
    <name type="scientific">Heracleum sosnowskyi</name>
    <dbReference type="NCBI Taxonomy" id="360622"/>
    <lineage>
        <taxon>Eukaryota</taxon>
        <taxon>Viridiplantae</taxon>
        <taxon>Streptophyta</taxon>
        <taxon>Embryophyta</taxon>
        <taxon>Tracheophyta</taxon>
        <taxon>Spermatophyta</taxon>
        <taxon>Magnoliopsida</taxon>
        <taxon>eudicotyledons</taxon>
        <taxon>Gunneridae</taxon>
        <taxon>Pentapetalae</taxon>
        <taxon>asterids</taxon>
        <taxon>campanulids</taxon>
        <taxon>Apiales</taxon>
        <taxon>Apiaceae</taxon>
        <taxon>Apioideae</taxon>
        <taxon>apioid superclade</taxon>
        <taxon>Tordylieae</taxon>
        <taxon>Tordyliinae</taxon>
        <taxon>Heracleum</taxon>
    </lineage>
</organism>
<feature type="compositionally biased region" description="Polar residues" evidence="1">
    <location>
        <begin position="70"/>
        <end position="87"/>
    </location>
</feature>
<keyword evidence="2" id="KW-1133">Transmembrane helix</keyword>
<feature type="region of interest" description="Disordered" evidence="1">
    <location>
        <begin position="69"/>
        <end position="129"/>
    </location>
</feature>
<evidence type="ECO:0000313" key="4">
    <source>
        <dbReference type="Proteomes" id="UP001237642"/>
    </source>
</evidence>
<evidence type="ECO:0000313" key="3">
    <source>
        <dbReference type="EMBL" id="KAK1375174.1"/>
    </source>
</evidence>
<dbReference type="EMBL" id="JAUIZM010000007">
    <property type="protein sequence ID" value="KAK1375174.1"/>
    <property type="molecule type" value="Genomic_DNA"/>
</dbReference>
<dbReference type="PANTHER" id="PTHR34064">
    <property type="entry name" value="OS04G0672300 PROTEIN"/>
    <property type="match status" value="1"/>
</dbReference>
<accession>A0AAD8HX97</accession>
<sequence>MCTTKKNVSCHTRLSVICSFSLVPIKQMEYSELGDMKSFAGLFKADETTTLQPANTKSDSFTVEMERLSELSSKNVSPNSRITLQRNLSRKGPYRGEKKMNSNADNDKDATNSVPVSSSPKAAQLIDSSTPEKPILVTVGATNHPFSQQVHHQITITTTATTESKLGSRRNSFKRSSWTIDPRRMLLFFATMSSMGTILLIYLTLSMRNVGGDANTMGQ</sequence>
<keyword evidence="4" id="KW-1185">Reference proteome</keyword>
<comment type="caution">
    <text evidence="3">The sequence shown here is derived from an EMBL/GenBank/DDBJ whole genome shotgun (WGS) entry which is preliminary data.</text>
</comment>